<comment type="similarity">
    <text evidence="8 9">Belongs to the TRAP transporter small permease family.</text>
</comment>
<evidence type="ECO:0000256" key="8">
    <source>
        <dbReference type="ARBA" id="ARBA00038436"/>
    </source>
</evidence>
<protein>
    <recommendedName>
        <fullName evidence="9">TRAP transporter small permease protein</fullName>
    </recommendedName>
</protein>
<feature type="transmembrane region" description="Helical" evidence="9">
    <location>
        <begin position="146"/>
        <end position="170"/>
    </location>
</feature>
<dbReference type="AlphaFoldDB" id="A0A1U9YX21"/>
<evidence type="ECO:0000313" key="12">
    <source>
        <dbReference type="Proteomes" id="UP000191135"/>
    </source>
</evidence>
<dbReference type="GO" id="GO:0005886">
    <property type="term" value="C:plasma membrane"/>
    <property type="evidence" value="ECO:0007669"/>
    <property type="project" value="UniProtKB-SubCell"/>
</dbReference>
<evidence type="ECO:0000256" key="1">
    <source>
        <dbReference type="ARBA" id="ARBA00004429"/>
    </source>
</evidence>
<dbReference type="GO" id="GO:0022857">
    <property type="term" value="F:transmembrane transporter activity"/>
    <property type="evidence" value="ECO:0007669"/>
    <property type="project" value="UniProtKB-UniRule"/>
</dbReference>
<dbReference type="PANTHER" id="PTHR35011">
    <property type="entry name" value="2,3-DIKETO-L-GULONATE TRAP TRANSPORTER SMALL PERMEASE PROTEIN YIAM"/>
    <property type="match status" value="1"/>
</dbReference>
<evidence type="ECO:0000313" key="11">
    <source>
        <dbReference type="EMBL" id="AQZ49912.1"/>
    </source>
</evidence>
<proteinExistence type="inferred from homology"/>
<feature type="transmembrane region" description="Helical" evidence="9">
    <location>
        <begin position="25"/>
        <end position="47"/>
    </location>
</feature>
<feature type="transmembrane region" description="Helical" evidence="9">
    <location>
        <begin position="105"/>
        <end position="126"/>
    </location>
</feature>
<evidence type="ECO:0000256" key="4">
    <source>
        <dbReference type="ARBA" id="ARBA00022519"/>
    </source>
</evidence>
<dbReference type="Pfam" id="PF04290">
    <property type="entry name" value="DctQ"/>
    <property type="match status" value="1"/>
</dbReference>
<keyword evidence="2 9" id="KW-0813">Transport</keyword>
<dbReference type="KEGG" id="mmed:Mame_00529"/>
<dbReference type="RefSeq" id="WP_155122009.1">
    <property type="nucleotide sequence ID" value="NZ_AQWH01000021.1"/>
</dbReference>
<evidence type="ECO:0000256" key="7">
    <source>
        <dbReference type="ARBA" id="ARBA00023136"/>
    </source>
</evidence>
<comment type="function">
    <text evidence="9">Part of the tripartite ATP-independent periplasmic (TRAP) transport system.</text>
</comment>
<evidence type="ECO:0000259" key="10">
    <source>
        <dbReference type="Pfam" id="PF04290"/>
    </source>
</evidence>
<accession>A0A1U9YX21</accession>
<comment type="subcellular location">
    <subcellularLocation>
        <location evidence="1 9">Cell inner membrane</location>
        <topology evidence="1 9">Multi-pass membrane protein</topology>
    </subcellularLocation>
</comment>
<keyword evidence="12" id="KW-1185">Reference proteome</keyword>
<feature type="domain" description="Tripartite ATP-independent periplasmic transporters DctQ component" evidence="10">
    <location>
        <begin position="42"/>
        <end position="173"/>
    </location>
</feature>
<keyword evidence="4 9" id="KW-0997">Cell inner membrane</keyword>
<evidence type="ECO:0000256" key="2">
    <source>
        <dbReference type="ARBA" id="ARBA00022448"/>
    </source>
</evidence>
<comment type="caution">
    <text evidence="9">Lacks conserved residue(s) required for the propagation of feature annotation.</text>
</comment>
<keyword evidence="5 9" id="KW-0812">Transmembrane</keyword>
<evidence type="ECO:0000256" key="5">
    <source>
        <dbReference type="ARBA" id="ARBA00022692"/>
    </source>
</evidence>
<keyword evidence="7 9" id="KW-0472">Membrane</keyword>
<dbReference type="InterPro" id="IPR055348">
    <property type="entry name" value="DctQ"/>
</dbReference>
<evidence type="ECO:0000256" key="3">
    <source>
        <dbReference type="ARBA" id="ARBA00022475"/>
    </source>
</evidence>
<dbReference type="InterPro" id="IPR007387">
    <property type="entry name" value="TRAP_DctQ"/>
</dbReference>
<name>A0A1U9YX21_9HYPH</name>
<dbReference type="OrthoDB" id="4250245at2"/>
<sequence>MTGSPEAQTSQTAEKLPLPIRLIDGLSGLSAALAAAGLVLLALNVFLDVLGRTFLHRAIPGTIDMTINWWMPMLALLAFGYTEKMQDHIKVTVLLDSLPIGLRRAIEGVFSLLAAVLLMFLAYYTWVDAARSAKIGETTSSSPPVMIWPFKFVAVAGVIVLSLQLLATAWRNFSGRLPREIDFDVDEAAL</sequence>
<dbReference type="eggNOG" id="COG3090">
    <property type="taxonomic scope" value="Bacteria"/>
</dbReference>
<evidence type="ECO:0000256" key="9">
    <source>
        <dbReference type="RuleBase" id="RU369079"/>
    </source>
</evidence>
<evidence type="ECO:0000256" key="6">
    <source>
        <dbReference type="ARBA" id="ARBA00022989"/>
    </source>
</evidence>
<comment type="subunit">
    <text evidence="9">The complex comprises the extracytoplasmic solute receptor protein and the two transmembrane proteins.</text>
</comment>
<gene>
    <name evidence="11" type="ORF">Mame_00529</name>
</gene>
<keyword evidence="3" id="KW-1003">Cell membrane</keyword>
<dbReference type="STRING" id="1122214.Mame_00529"/>
<reference evidence="11 12" key="1">
    <citation type="submission" date="2017-03" db="EMBL/GenBank/DDBJ databases">
        <title>Foreign affairs: Plasmid Transfer between Roseobacters and Rhizobia.</title>
        <authorList>
            <person name="Bartling P."/>
            <person name="Bunk B."/>
            <person name="Overmann J."/>
            <person name="Brinkmann H."/>
            <person name="Petersen J."/>
        </authorList>
    </citation>
    <scope>NUCLEOTIDE SEQUENCE [LARGE SCALE GENOMIC DNA]</scope>
    <source>
        <strain evidence="11 12">MACL11</strain>
    </source>
</reference>
<keyword evidence="6 9" id="KW-1133">Transmembrane helix</keyword>
<dbReference type="Proteomes" id="UP000191135">
    <property type="component" value="Chromosome"/>
</dbReference>
<organism evidence="11 12">
    <name type="scientific">Martelella mediterranea DSM 17316</name>
    <dbReference type="NCBI Taxonomy" id="1122214"/>
    <lineage>
        <taxon>Bacteria</taxon>
        <taxon>Pseudomonadati</taxon>
        <taxon>Pseudomonadota</taxon>
        <taxon>Alphaproteobacteria</taxon>
        <taxon>Hyphomicrobiales</taxon>
        <taxon>Aurantimonadaceae</taxon>
        <taxon>Martelella</taxon>
    </lineage>
</organism>
<dbReference type="EMBL" id="CP020330">
    <property type="protein sequence ID" value="AQZ49912.1"/>
    <property type="molecule type" value="Genomic_DNA"/>
</dbReference>